<sequence>MHPKKILILDGHPGETSLSRTFAETYADAAKQQGHDVRMVHLSDLQFDHDFGQGNYEDFKPLEPALEQVLQDFEWSEHLVLTAPMWWGGLPAKLKGFIDRAFIPGRTFDTRNTTRIGFPAPMLTGRTARVILTSDTPGWFMRFIYRQALIRQIRDQILGFVGFKPTRFTYFSGASYPKPGSVDRWISKVARIGAAAA</sequence>
<dbReference type="PANTHER" id="PTHR10204">
    <property type="entry name" value="NAD P H OXIDOREDUCTASE-RELATED"/>
    <property type="match status" value="1"/>
</dbReference>
<dbReference type="InterPro" id="IPR003680">
    <property type="entry name" value="Flavodoxin_fold"/>
</dbReference>
<gene>
    <name evidence="4" type="ORF">RUM4293_02434</name>
</gene>
<protein>
    <submittedName>
        <fullName evidence="4">Azoreductase</fullName>
    </submittedName>
</protein>
<dbReference type="AlphaFoldDB" id="A0A0P1E6A3"/>
<name>A0A0P1E6A3_9RHOB</name>
<evidence type="ECO:0000259" key="3">
    <source>
        <dbReference type="Pfam" id="PF02525"/>
    </source>
</evidence>
<accession>A0A0P1E6A3</accession>
<comment type="similarity">
    <text evidence="1">Belongs to the NAD(P)H dehydrogenase (quinone) family.</text>
</comment>
<evidence type="ECO:0000256" key="1">
    <source>
        <dbReference type="ARBA" id="ARBA00006252"/>
    </source>
</evidence>
<evidence type="ECO:0000256" key="2">
    <source>
        <dbReference type="ARBA" id="ARBA00023002"/>
    </source>
</evidence>
<dbReference type="GO" id="GO:0003955">
    <property type="term" value="F:NAD(P)H dehydrogenase (quinone) activity"/>
    <property type="evidence" value="ECO:0007669"/>
    <property type="project" value="TreeGrafter"/>
</dbReference>
<dbReference type="Gene3D" id="3.40.50.360">
    <property type="match status" value="1"/>
</dbReference>
<dbReference type="Proteomes" id="UP000050786">
    <property type="component" value="Unassembled WGS sequence"/>
</dbReference>
<dbReference type="SUPFAM" id="SSF52218">
    <property type="entry name" value="Flavoproteins"/>
    <property type="match status" value="1"/>
</dbReference>
<keyword evidence="2" id="KW-0560">Oxidoreductase</keyword>
<dbReference type="EMBL" id="CYPS01000036">
    <property type="protein sequence ID" value="CUH43539.1"/>
    <property type="molecule type" value="Genomic_DNA"/>
</dbReference>
<proteinExistence type="inferred from homology"/>
<evidence type="ECO:0000313" key="4">
    <source>
        <dbReference type="EMBL" id="CUH43539.1"/>
    </source>
</evidence>
<dbReference type="PANTHER" id="PTHR10204:SF34">
    <property type="entry name" value="NAD(P)H DEHYDROGENASE [QUINONE] 1 ISOFORM 1"/>
    <property type="match status" value="1"/>
</dbReference>
<dbReference type="RefSeq" id="WP_058273544.1">
    <property type="nucleotide sequence ID" value="NZ_CYPS01000036.1"/>
</dbReference>
<evidence type="ECO:0000313" key="5">
    <source>
        <dbReference type="Proteomes" id="UP000050786"/>
    </source>
</evidence>
<dbReference type="Pfam" id="PF02525">
    <property type="entry name" value="Flavodoxin_2"/>
    <property type="match status" value="1"/>
</dbReference>
<dbReference type="InterPro" id="IPR051545">
    <property type="entry name" value="NAD(P)H_dehydrogenase_qn"/>
</dbReference>
<feature type="domain" description="Flavodoxin-like fold" evidence="3">
    <location>
        <begin position="4"/>
        <end position="179"/>
    </location>
</feature>
<dbReference type="GO" id="GO:0005829">
    <property type="term" value="C:cytosol"/>
    <property type="evidence" value="ECO:0007669"/>
    <property type="project" value="TreeGrafter"/>
</dbReference>
<reference evidence="5" key="1">
    <citation type="submission" date="2015-09" db="EMBL/GenBank/DDBJ databases">
        <authorList>
            <person name="Rodrigo-Torres L."/>
            <person name="Arahal D.R."/>
        </authorList>
    </citation>
    <scope>NUCLEOTIDE SEQUENCE [LARGE SCALE GENOMIC DNA]</scope>
    <source>
        <strain evidence="5">CECT 4293</strain>
    </source>
</reference>
<keyword evidence="5" id="KW-1185">Reference proteome</keyword>
<organism evidence="4 5">
    <name type="scientific">Ruegeria atlantica</name>
    <dbReference type="NCBI Taxonomy" id="81569"/>
    <lineage>
        <taxon>Bacteria</taxon>
        <taxon>Pseudomonadati</taxon>
        <taxon>Pseudomonadota</taxon>
        <taxon>Alphaproteobacteria</taxon>
        <taxon>Rhodobacterales</taxon>
        <taxon>Roseobacteraceae</taxon>
        <taxon>Ruegeria</taxon>
    </lineage>
</organism>
<dbReference type="InterPro" id="IPR029039">
    <property type="entry name" value="Flavoprotein-like_sf"/>
</dbReference>